<accession>W4VH39</accession>
<dbReference type="PIRSF" id="PIRSF030140">
    <property type="entry name" value="UCP030140"/>
    <property type="match status" value="1"/>
</dbReference>
<dbReference type="EMBL" id="BAVS01000006">
    <property type="protein sequence ID" value="GAE92720.1"/>
    <property type="molecule type" value="Genomic_DNA"/>
</dbReference>
<comment type="caution">
    <text evidence="1">The sequence shown here is derived from an EMBL/GenBank/DDBJ whole genome shotgun (WGS) entry which is preliminary data.</text>
</comment>
<dbReference type="Pfam" id="PF08761">
    <property type="entry name" value="dUTPase_2"/>
    <property type="match status" value="1"/>
</dbReference>
<reference evidence="1 2" key="1">
    <citation type="journal article" date="2014" name="Genome Announc.">
        <title>Draft Genome Sequence of the Boron-Tolerant and Moderately Halotolerant Bacterium Gracilibacillus boraciitolerans JCM 21714T.</title>
        <authorList>
            <person name="Ahmed I."/>
            <person name="Oshima K."/>
            <person name="Suda W."/>
            <person name="Kitamura K."/>
            <person name="Iida T."/>
            <person name="Ohmori Y."/>
            <person name="Fujiwara T."/>
            <person name="Hattori M."/>
            <person name="Ohkuma M."/>
        </authorList>
    </citation>
    <scope>NUCLEOTIDE SEQUENCE [LARGE SCALE GENOMIC DNA]</scope>
    <source>
        <strain evidence="1 2">JCM 21714</strain>
    </source>
</reference>
<keyword evidence="2" id="KW-1185">Reference proteome</keyword>
<sequence length="161" mass="18895">MNWQTLFDMQKELDNYILAQHDLKNENVFEKKVLALLVEVGELANETRCFKFWSLKPASEKEVIVEEYVDGIHFILSLGLDFGITHYEPKTLEDDKDVTSLFHQVFQSITTLKEKQTIAAYYHLFDTYLILGQQLGFTAEDIKKAYIDKNKINYDRQNQGY</sequence>
<dbReference type="Proteomes" id="UP000019102">
    <property type="component" value="Unassembled WGS sequence"/>
</dbReference>
<dbReference type="AlphaFoldDB" id="W4VH39"/>
<dbReference type="InterPro" id="IPR014871">
    <property type="entry name" value="dUTPase/dCTP_pyrophosphatase"/>
</dbReference>
<dbReference type="SUPFAM" id="SSF101386">
    <property type="entry name" value="all-alpha NTP pyrophosphatases"/>
    <property type="match status" value="1"/>
</dbReference>
<dbReference type="CDD" id="cd11527">
    <property type="entry name" value="NTP-PPase_dUTPase"/>
    <property type="match status" value="1"/>
</dbReference>
<gene>
    <name evidence="1" type="ORF">JCM21714_1731</name>
</gene>
<dbReference type="InterPro" id="IPR016947">
    <property type="entry name" value="UCP030140"/>
</dbReference>
<dbReference type="RefSeq" id="WP_035722775.1">
    <property type="nucleotide sequence ID" value="NZ_BAVS01000006.1"/>
</dbReference>
<evidence type="ECO:0000313" key="1">
    <source>
        <dbReference type="EMBL" id="GAE92720.1"/>
    </source>
</evidence>
<proteinExistence type="predicted"/>
<dbReference type="Gene3D" id="1.10.4010.10">
    <property type="entry name" value="Type II deoxyuridine triphosphatase"/>
    <property type="match status" value="1"/>
</dbReference>
<protein>
    <submittedName>
        <fullName evidence="1">Dimeric dUTPase</fullName>
    </submittedName>
</protein>
<organism evidence="1 2">
    <name type="scientific">Gracilibacillus boraciitolerans JCM 21714</name>
    <dbReference type="NCBI Taxonomy" id="1298598"/>
    <lineage>
        <taxon>Bacteria</taxon>
        <taxon>Bacillati</taxon>
        <taxon>Bacillota</taxon>
        <taxon>Bacilli</taxon>
        <taxon>Bacillales</taxon>
        <taxon>Bacillaceae</taxon>
        <taxon>Gracilibacillus</taxon>
    </lineage>
</organism>
<name>W4VH39_9BACI</name>
<evidence type="ECO:0000313" key="2">
    <source>
        <dbReference type="Proteomes" id="UP000019102"/>
    </source>
</evidence>
<dbReference type="eggNOG" id="COG4508">
    <property type="taxonomic scope" value="Bacteria"/>
</dbReference>
<dbReference type="STRING" id="1298598.JCM21714_1731"/>
<dbReference type="OrthoDB" id="5506143at2"/>